<dbReference type="InterPro" id="IPR031107">
    <property type="entry name" value="Small_HSP"/>
</dbReference>
<evidence type="ECO:0000313" key="4">
    <source>
        <dbReference type="EMBL" id="URA09371.1"/>
    </source>
</evidence>
<dbReference type="Pfam" id="PF00011">
    <property type="entry name" value="HSP20"/>
    <property type="match status" value="1"/>
</dbReference>
<dbReference type="AlphaFoldDB" id="A0AAX3BB60"/>
<evidence type="ECO:0000256" key="1">
    <source>
        <dbReference type="PROSITE-ProRule" id="PRU00285"/>
    </source>
</evidence>
<dbReference type="InterPro" id="IPR002068">
    <property type="entry name" value="A-crystallin/Hsp20_dom"/>
</dbReference>
<reference evidence="4" key="2">
    <citation type="submission" date="2022-06" db="EMBL/GenBank/DDBJ databases">
        <title>Thermospira aquatica gen. nov., sp. nov.</title>
        <authorList>
            <person name="Ben Ali Gam Z."/>
            <person name="Labat M."/>
        </authorList>
    </citation>
    <scope>NUCLEOTIDE SEQUENCE</scope>
    <source>
        <strain evidence="4">F1F22</strain>
    </source>
</reference>
<dbReference type="InterPro" id="IPR008978">
    <property type="entry name" value="HSP20-like_chaperone"/>
</dbReference>
<organism evidence="4 5">
    <name type="scientific">Thermospira aquatica</name>
    <dbReference type="NCBI Taxonomy" id="2828656"/>
    <lineage>
        <taxon>Bacteria</taxon>
        <taxon>Pseudomonadati</taxon>
        <taxon>Spirochaetota</taxon>
        <taxon>Spirochaetia</taxon>
        <taxon>Brevinematales</taxon>
        <taxon>Thermospiraceae</taxon>
        <taxon>Thermospira</taxon>
    </lineage>
</organism>
<protein>
    <submittedName>
        <fullName evidence="4">Hsp20/alpha crystallin family protein</fullName>
    </submittedName>
</protein>
<name>A0AAX3BB60_9SPIR</name>
<dbReference type="CDD" id="cd06464">
    <property type="entry name" value="ACD_sHsps-like"/>
    <property type="match status" value="1"/>
</dbReference>
<dbReference type="SUPFAM" id="SSF49764">
    <property type="entry name" value="HSP20-like chaperones"/>
    <property type="match status" value="1"/>
</dbReference>
<dbReference type="Proteomes" id="UP001056539">
    <property type="component" value="Chromosome"/>
</dbReference>
<sequence length="138" mass="16501">MTNIFYELERMKHLMNSLLDTPFFWEEAREMRLNYANIYENESGYMIQMLAPGIKKEGVEVHYENDLLTITLKPSEEQNDNVKWIRRERLKPIESRSYRLSAEVDPTRIEAKLIDGILLVFLPKREKKEPKKIEVKVK</sequence>
<comment type="similarity">
    <text evidence="1 2">Belongs to the small heat shock protein (HSP20) family.</text>
</comment>
<reference evidence="4" key="1">
    <citation type="submission" date="2021-04" db="EMBL/GenBank/DDBJ databases">
        <authorList>
            <person name="Postec A."/>
        </authorList>
    </citation>
    <scope>NUCLEOTIDE SEQUENCE</scope>
    <source>
        <strain evidence="4">F1F22</strain>
    </source>
</reference>
<dbReference type="Gene3D" id="2.60.40.790">
    <property type="match status" value="1"/>
</dbReference>
<feature type="domain" description="SHSP" evidence="3">
    <location>
        <begin position="26"/>
        <end position="138"/>
    </location>
</feature>
<dbReference type="PANTHER" id="PTHR11527">
    <property type="entry name" value="HEAT-SHOCK PROTEIN 20 FAMILY MEMBER"/>
    <property type="match status" value="1"/>
</dbReference>
<dbReference type="RefSeq" id="WP_271434498.1">
    <property type="nucleotide sequence ID" value="NZ_CP073355.1"/>
</dbReference>
<dbReference type="KEGG" id="taqu:KDW03_07700"/>
<dbReference type="PROSITE" id="PS01031">
    <property type="entry name" value="SHSP"/>
    <property type="match status" value="1"/>
</dbReference>
<proteinExistence type="inferred from homology"/>
<keyword evidence="5" id="KW-1185">Reference proteome</keyword>
<gene>
    <name evidence="4" type="ORF">KDW03_07700</name>
</gene>
<evidence type="ECO:0000313" key="5">
    <source>
        <dbReference type="Proteomes" id="UP001056539"/>
    </source>
</evidence>
<dbReference type="EMBL" id="CP073355">
    <property type="protein sequence ID" value="URA09371.1"/>
    <property type="molecule type" value="Genomic_DNA"/>
</dbReference>
<evidence type="ECO:0000256" key="2">
    <source>
        <dbReference type="RuleBase" id="RU003616"/>
    </source>
</evidence>
<evidence type="ECO:0000259" key="3">
    <source>
        <dbReference type="PROSITE" id="PS01031"/>
    </source>
</evidence>
<accession>A0AAX3BB60</accession>